<organism evidence="4 5">
    <name type="scientific">Carlito syrichta</name>
    <name type="common">Philippine tarsier</name>
    <name type="synonym">Tarsius syrichta</name>
    <dbReference type="NCBI Taxonomy" id="1868482"/>
    <lineage>
        <taxon>Eukaryota</taxon>
        <taxon>Metazoa</taxon>
        <taxon>Chordata</taxon>
        <taxon>Craniata</taxon>
        <taxon>Vertebrata</taxon>
        <taxon>Euteleostomi</taxon>
        <taxon>Mammalia</taxon>
        <taxon>Eutheria</taxon>
        <taxon>Euarchontoglires</taxon>
        <taxon>Primates</taxon>
        <taxon>Haplorrhini</taxon>
        <taxon>Tarsiiformes</taxon>
        <taxon>Tarsiidae</taxon>
        <taxon>Carlito</taxon>
    </lineage>
</organism>
<dbReference type="SUPFAM" id="SSF57586">
    <property type="entry name" value="TNF receptor-like"/>
    <property type="match status" value="2"/>
</dbReference>
<evidence type="ECO:0000259" key="3">
    <source>
        <dbReference type="Pfam" id="PF09305"/>
    </source>
</evidence>
<feature type="region of interest" description="Disordered" evidence="1">
    <location>
        <begin position="137"/>
        <end position="174"/>
    </location>
</feature>
<dbReference type="PRINTS" id="PR01963">
    <property type="entry name" value="TNFACTORR13B"/>
</dbReference>
<protein>
    <submittedName>
        <fullName evidence="5">Tumor necrosis factor receptor superfamily member 13B</fullName>
    </submittedName>
</protein>
<keyword evidence="2" id="KW-1133">Transmembrane helix</keyword>
<dbReference type="GO" id="GO:0030889">
    <property type="term" value="P:negative regulation of B cell proliferation"/>
    <property type="evidence" value="ECO:0007669"/>
    <property type="project" value="TreeGrafter"/>
</dbReference>
<dbReference type="GO" id="GO:0002244">
    <property type="term" value="P:hematopoietic progenitor cell differentiation"/>
    <property type="evidence" value="ECO:0007669"/>
    <property type="project" value="TreeGrafter"/>
</dbReference>
<dbReference type="RefSeq" id="XP_021561565.1">
    <property type="nucleotide sequence ID" value="XM_021705890.1"/>
</dbReference>
<keyword evidence="5" id="KW-0675">Receptor</keyword>
<accession>A0A3Q0DHJ8</accession>
<keyword evidence="2" id="KW-0472">Membrane</keyword>
<evidence type="ECO:0000313" key="5">
    <source>
        <dbReference type="RefSeq" id="XP_021561565.1"/>
    </source>
</evidence>
<dbReference type="PANTHER" id="PTHR15511">
    <property type="entry name" value="TUMOR NECROSIS FACTOR RECEPTOR SUPERFAMILY MEMBER 13B"/>
    <property type="match status" value="1"/>
</dbReference>
<dbReference type="GeneID" id="103274553"/>
<dbReference type="Pfam" id="PF09305">
    <property type="entry name" value="TACI-CRD2"/>
    <property type="match status" value="1"/>
</dbReference>
<feature type="domain" description="TACI cysteine-rich" evidence="3">
    <location>
        <begin position="92"/>
        <end position="129"/>
    </location>
</feature>
<proteinExistence type="predicted"/>
<dbReference type="Gene3D" id="4.10.1290.10">
    <property type="entry name" value="Tumor necrosis factor receptor superfamily"/>
    <property type="match status" value="2"/>
</dbReference>
<name>A0A3Q0DHJ8_CARSF</name>
<evidence type="ECO:0000256" key="2">
    <source>
        <dbReference type="SAM" id="Phobius"/>
    </source>
</evidence>
<dbReference type="AlphaFoldDB" id="A0A3Q0DHJ8"/>
<dbReference type="CTD" id="23495"/>
<dbReference type="GO" id="GO:0005886">
    <property type="term" value="C:plasma membrane"/>
    <property type="evidence" value="ECO:0007669"/>
    <property type="project" value="InterPro"/>
</dbReference>
<feature type="transmembrane region" description="Helical" evidence="2">
    <location>
        <begin position="183"/>
        <end position="208"/>
    </location>
</feature>
<dbReference type="STRING" id="1868482.ENSTSYP00000008693"/>
<dbReference type="OrthoDB" id="9934669at2759"/>
<keyword evidence="4" id="KW-1185">Reference proteome</keyword>
<dbReference type="PANTHER" id="PTHR15511:SF2">
    <property type="entry name" value="TUMOR NECROSIS FACTOR RECEPTOR SUPERFAMILY MEMBER 13B"/>
    <property type="match status" value="1"/>
</dbReference>
<keyword evidence="2" id="KW-0812">Transmembrane</keyword>
<dbReference type="InterPro" id="IPR022317">
    <property type="entry name" value="TNFR_13B"/>
</dbReference>
<gene>
    <name evidence="5" type="primary">TNFRSF13B</name>
</gene>
<reference evidence="5" key="1">
    <citation type="submission" date="2025-08" db="UniProtKB">
        <authorList>
            <consortium name="RefSeq"/>
        </authorList>
    </citation>
    <scope>IDENTIFICATION</scope>
</reference>
<dbReference type="KEGG" id="csyr:103274553"/>
<evidence type="ECO:0000313" key="4">
    <source>
        <dbReference type="Proteomes" id="UP000189704"/>
    </source>
</evidence>
<sequence>MYKYFILRGCLWERKPERPLGSTQAPGLRSAHGLPSRSCLSAPQGLWTRAAMGACPEEEYWDSLRGACISCKPTCSLRSQRTCVTFCKSLTSCRKEQGKYYDHLLRKCVSCASVCGQHPMQCTYFCENKFKSRVNLPPELKRQRSEETETRSDNVERYQGSEHRGSEAGPAPPGPKLSADQLALVYSTLGFCLCAIICCFLVAVACFLKRRWEPFSCSPPAGPCRTRAKTSQGECKKLGSSPFALLG</sequence>
<dbReference type="Proteomes" id="UP000189704">
    <property type="component" value="Unplaced"/>
</dbReference>
<dbReference type="GO" id="GO:0001782">
    <property type="term" value="P:B cell homeostasis"/>
    <property type="evidence" value="ECO:0007669"/>
    <property type="project" value="TreeGrafter"/>
</dbReference>
<feature type="compositionally biased region" description="Basic and acidic residues" evidence="1">
    <location>
        <begin position="139"/>
        <end position="166"/>
    </location>
</feature>
<dbReference type="CDD" id="cd13415">
    <property type="entry name" value="TNFRSF13B"/>
    <property type="match status" value="1"/>
</dbReference>
<dbReference type="FunFam" id="4.10.1290.10:FF:000001">
    <property type="entry name" value="Tumor necrosis factor receptor superfamily member 13B"/>
    <property type="match status" value="1"/>
</dbReference>
<dbReference type="InterPro" id="IPR015384">
    <property type="entry name" value="TACI_Cys-rich-dom"/>
</dbReference>
<evidence type="ECO:0000256" key="1">
    <source>
        <dbReference type="SAM" id="MobiDB-lite"/>
    </source>
</evidence>